<name>A0A645BCT2_9ZZZZ</name>
<accession>A0A645BCT2</accession>
<dbReference type="NCBIfam" id="NF002148">
    <property type="entry name" value="PRK00982.1-2"/>
    <property type="match status" value="1"/>
</dbReference>
<dbReference type="GO" id="GO:0009245">
    <property type="term" value="P:lipid A biosynthetic process"/>
    <property type="evidence" value="ECO:0007669"/>
    <property type="project" value="TreeGrafter"/>
</dbReference>
<evidence type="ECO:0000256" key="2">
    <source>
        <dbReference type="ARBA" id="ARBA00022553"/>
    </source>
</evidence>
<dbReference type="InterPro" id="IPR003231">
    <property type="entry name" value="ACP"/>
</dbReference>
<feature type="domain" description="Carrier" evidence="3">
    <location>
        <begin position="1"/>
        <end position="75"/>
    </location>
</feature>
<dbReference type="InterPro" id="IPR009081">
    <property type="entry name" value="PP-bd_ACP"/>
</dbReference>
<dbReference type="InterPro" id="IPR036736">
    <property type="entry name" value="ACP-like_sf"/>
</dbReference>
<dbReference type="GO" id="GO:0016020">
    <property type="term" value="C:membrane"/>
    <property type="evidence" value="ECO:0007669"/>
    <property type="project" value="GOC"/>
</dbReference>
<dbReference type="EMBL" id="VSSQ01018092">
    <property type="protein sequence ID" value="MPM60993.1"/>
    <property type="molecule type" value="Genomic_DNA"/>
</dbReference>
<keyword evidence="2" id="KW-0597">Phosphoprotein</keyword>
<evidence type="ECO:0000259" key="3">
    <source>
        <dbReference type="PROSITE" id="PS50075"/>
    </source>
</evidence>
<dbReference type="Pfam" id="PF00550">
    <property type="entry name" value="PP-binding"/>
    <property type="match status" value="1"/>
</dbReference>
<dbReference type="AlphaFoldDB" id="A0A645BCT2"/>
<dbReference type="PROSITE" id="PS50075">
    <property type="entry name" value="CARRIER"/>
    <property type="match status" value="1"/>
</dbReference>
<dbReference type="NCBIfam" id="TIGR00517">
    <property type="entry name" value="acyl_carrier"/>
    <property type="match status" value="1"/>
</dbReference>
<evidence type="ECO:0000256" key="1">
    <source>
        <dbReference type="ARBA" id="ARBA00022450"/>
    </source>
</evidence>
<gene>
    <name evidence="4" type="primary">acpP_45</name>
    <name evidence="4" type="ORF">SDC9_107847</name>
</gene>
<comment type="caution">
    <text evidence="4">The sequence shown here is derived from an EMBL/GenBank/DDBJ whole genome shotgun (WGS) entry which is preliminary data.</text>
</comment>
<dbReference type="GO" id="GO:0000036">
    <property type="term" value="F:acyl carrier activity"/>
    <property type="evidence" value="ECO:0007669"/>
    <property type="project" value="TreeGrafter"/>
</dbReference>
<keyword evidence="1" id="KW-0596">Phosphopantetheine</keyword>
<dbReference type="Gene3D" id="1.10.1200.10">
    <property type="entry name" value="ACP-like"/>
    <property type="match status" value="1"/>
</dbReference>
<evidence type="ECO:0000313" key="4">
    <source>
        <dbReference type="EMBL" id="MPM60993.1"/>
    </source>
</evidence>
<dbReference type="HAMAP" id="MF_01217">
    <property type="entry name" value="Acyl_carrier"/>
    <property type="match status" value="1"/>
</dbReference>
<dbReference type="NCBIfam" id="NF002150">
    <property type="entry name" value="PRK00982.1-4"/>
    <property type="match status" value="1"/>
</dbReference>
<protein>
    <submittedName>
        <fullName evidence="4">Acyl carrier protein</fullName>
    </submittedName>
</protein>
<dbReference type="SUPFAM" id="SSF47336">
    <property type="entry name" value="ACP-like"/>
    <property type="match status" value="1"/>
</dbReference>
<sequence>MVLEKVKKVIADQLSMEVEEVKIESTFTEDLGVDSLEIFEIVMSLEEEFNIEIPNEDIENIKTIGDIVNYVKSKVEE</sequence>
<reference evidence="4" key="1">
    <citation type="submission" date="2019-08" db="EMBL/GenBank/DDBJ databases">
        <authorList>
            <person name="Kucharzyk K."/>
            <person name="Murdoch R.W."/>
            <person name="Higgins S."/>
            <person name="Loffler F."/>
        </authorList>
    </citation>
    <scope>NUCLEOTIDE SEQUENCE</scope>
</reference>
<dbReference type="GO" id="GO:0005829">
    <property type="term" value="C:cytosol"/>
    <property type="evidence" value="ECO:0007669"/>
    <property type="project" value="TreeGrafter"/>
</dbReference>
<proteinExistence type="inferred from homology"/>
<dbReference type="PANTHER" id="PTHR20863">
    <property type="entry name" value="ACYL CARRIER PROTEIN"/>
    <property type="match status" value="1"/>
</dbReference>
<dbReference type="PANTHER" id="PTHR20863:SF76">
    <property type="entry name" value="CARRIER DOMAIN-CONTAINING PROTEIN"/>
    <property type="match status" value="1"/>
</dbReference>
<organism evidence="4">
    <name type="scientific">bioreactor metagenome</name>
    <dbReference type="NCBI Taxonomy" id="1076179"/>
    <lineage>
        <taxon>unclassified sequences</taxon>
        <taxon>metagenomes</taxon>
        <taxon>ecological metagenomes</taxon>
    </lineage>
</organism>
<dbReference type="GO" id="GO:0000035">
    <property type="term" value="F:acyl binding"/>
    <property type="evidence" value="ECO:0007669"/>
    <property type="project" value="TreeGrafter"/>
</dbReference>